<evidence type="ECO:0000313" key="8">
    <source>
        <dbReference type="Proteomes" id="UP000188600"/>
    </source>
</evidence>
<dbReference type="EMBL" id="MSPT01000010">
    <property type="protein sequence ID" value="ONK27299.1"/>
    <property type="molecule type" value="Genomic_DNA"/>
</dbReference>
<name>A0AB36JQQ2_9STRE</name>
<evidence type="ECO:0000313" key="6">
    <source>
        <dbReference type="EMBL" id="ONK27299.1"/>
    </source>
</evidence>
<keyword evidence="3" id="KW-1133">Transmembrane helix</keyword>
<evidence type="ECO:0000313" key="9">
    <source>
        <dbReference type="Proteomes" id="UP000188946"/>
    </source>
</evidence>
<dbReference type="Proteomes" id="UP000188600">
    <property type="component" value="Unassembled WGS sequence"/>
</dbReference>
<feature type="domain" description="DUF1232" evidence="5">
    <location>
        <begin position="78"/>
        <end position="112"/>
    </location>
</feature>
<organism evidence="6 8">
    <name type="scientific">Streptococcus azizii</name>
    <dbReference type="NCBI Taxonomy" id="1579424"/>
    <lineage>
        <taxon>Bacteria</taxon>
        <taxon>Bacillati</taxon>
        <taxon>Bacillota</taxon>
        <taxon>Bacilli</taxon>
        <taxon>Lactobacillales</taxon>
        <taxon>Streptococcaceae</taxon>
        <taxon>Streptococcus</taxon>
    </lineage>
</organism>
<comment type="subcellular location">
    <subcellularLocation>
        <location evidence="1">Endomembrane system</location>
        <topology evidence="1">Multi-pass membrane protein</topology>
    </subcellularLocation>
</comment>
<evidence type="ECO:0000259" key="5">
    <source>
        <dbReference type="Pfam" id="PF06803"/>
    </source>
</evidence>
<dbReference type="InterPro" id="IPR010652">
    <property type="entry name" value="DUF1232"/>
</dbReference>
<protein>
    <recommendedName>
        <fullName evidence="5">DUF1232 domain-containing protein</fullName>
    </recommendedName>
</protein>
<comment type="caution">
    <text evidence="6">The sequence shown here is derived from an EMBL/GenBank/DDBJ whole genome shotgun (WGS) entry which is preliminary data.</text>
</comment>
<dbReference type="Proteomes" id="UP000188946">
    <property type="component" value="Unassembled WGS sequence"/>
</dbReference>
<evidence type="ECO:0000256" key="2">
    <source>
        <dbReference type="ARBA" id="ARBA00022692"/>
    </source>
</evidence>
<reference evidence="8 9" key="1">
    <citation type="submission" date="2016-12" db="EMBL/GenBank/DDBJ databases">
        <authorList>
            <person name="Gulvik C.A."/>
        </authorList>
    </citation>
    <scope>NUCLEOTIDE SEQUENCE [LARGE SCALE GENOMIC DNA]</scope>
    <source>
        <strain evidence="7 9">12-5202</strain>
        <strain evidence="6 8">12-5291</strain>
    </source>
</reference>
<sequence length="137" mass="15379">MKEKFSLALQSWKSKKTETEAAQLLADSDRMEEFLQGVELKLKQVPFAGENLAVIPGMISLIRSYIRRDYREVPKGSLLAMVGALIYFFSPIDALPDFLLGAGLLDDAVVLSACLKLIKSDLTDFRDWQASQHKLED</sequence>
<dbReference type="AlphaFoldDB" id="A0AB36JQQ2"/>
<evidence type="ECO:0000256" key="3">
    <source>
        <dbReference type="ARBA" id="ARBA00022989"/>
    </source>
</evidence>
<dbReference type="Pfam" id="PF06803">
    <property type="entry name" value="DUF1232"/>
    <property type="match status" value="1"/>
</dbReference>
<evidence type="ECO:0000256" key="1">
    <source>
        <dbReference type="ARBA" id="ARBA00004127"/>
    </source>
</evidence>
<keyword evidence="4" id="KW-0472">Membrane</keyword>
<gene>
    <name evidence="7" type="ORF">BVE84_07405</name>
    <name evidence="6" type="ORF">BVE86_05415</name>
</gene>
<dbReference type="GO" id="GO:0012505">
    <property type="term" value="C:endomembrane system"/>
    <property type="evidence" value="ECO:0007669"/>
    <property type="project" value="UniProtKB-SubCell"/>
</dbReference>
<accession>A0AB36JQQ2</accession>
<dbReference type="EMBL" id="MSPR01000014">
    <property type="protein sequence ID" value="ONK27805.1"/>
    <property type="molecule type" value="Genomic_DNA"/>
</dbReference>
<keyword evidence="9" id="KW-1185">Reference proteome</keyword>
<keyword evidence="2" id="KW-0812">Transmembrane</keyword>
<evidence type="ECO:0000256" key="4">
    <source>
        <dbReference type="ARBA" id="ARBA00023136"/>
    </source>
</evidence>
<evidence type="ECO:0000313" key="7">
    <source>
        <dbReference type="EMBL" id="ONK27805.1"/>
    </source>
</evidence>
<proteinExistence type="predicted"/>